<dbReference type="GO" id="GO:0015969">
    <property type="term" value="P:guanosine tetraphosphate metabolic process"/>
    <property type="evidence" value="ECO:0007669"/>
    <property type="project" value="InterPro"/>
</dbReference>
<protein>
    <submittedName>
        <fullName evidence="3">GTP pyrophosphokinase family protein</fullName>
    </submittedName>
</protein>
<dbReference type="Gene3D" id="1.10.287.860">
    <property type="entry name" value="Nucleotidyltransferase"/>
    <property type="match status" value="1"/>
</dbReference>
<reference evidence="3" key="2">
    <citation type="submission" date="2021-04" db="EMBL/GenBank/DDBJ databases">
        <authorList>
            <person name="Gilroy R."/>
        </authorList>
    </citation>
    <scope>NUCLEOTIDE SEQUENCE</scope>
    <source>
        <strain evidence="3">CHK180-15479</strain>
    </source>
</reference>
<dbReference type="Proteomes" id="UP000823910">
    <property type="component" value="Unassembled WGS sequence"/>
</dbReference>
<comment type="pathway">
    <text evidence="1">Purine metabolism; ppGpp biosynthesis; ppGpp from GTP: step 1/2.</text>
</comment>
<proteinExistence type="predicted"/>
<comment type="caution">
    <text evidence="3">The sequence shown here is derived from an EMBL/GenBank/DDBJ whole genome shotgun (WGS) entry which is preliminary data.</text>
</comment>
<evidence type="ECO:0000256" key="1">
    <source>
        <dbReference type="ARBA" id="ARBA00004976"/>
    </source>
</evidence>
<accession>A0A9D2N099</accession>
<evidence type="ECO:0000313" key="4">
    <source>
        <dbReference type="Proteomes" id="UP000823910"/>
    </source>
</evidence>
<dbReference type="SMART" id="SM00954">
    <property type="entry name" value="RelA_SpoT"/>
    <property type="match status" value="1"/>
</dbReference>
<feature type="domain" description="RelA/SpoT" evidence="2">
    <location>
        <begin position="74"/>
        <end position="197"/>
    </location>
</feature>
<dbReference type="PANTHER" id="PTHR47837">
    <property type="entry name" value="GTP PYROPHOSPHOKINASE YJBM"/>
    <property type="match status" value="1"/>
</dbReference>
<dbReference type="InterPro" id="IPR043519">
    <property type="entry name" value="NT_sf"/>
</dbReference>
<gene>
    <name evidence="3" type="ORF">H9704_06030</name>
</gene>
<dbReference type="SUPFAM" id="SSF81301">
    <property type="entry name" value="Nucleotidyltransferase"/>
    <property type="match status" value="1"/>
</dbReference>
<dbReference type="PANTHER" id="PTHR47837:SF2">
    <property type="entry name" value="GTP PYROPHOSPHOKINASE YWAC"/>
    <property type="match status" value="1"/>
</dbReference>
<reference evidence="3" key="1">
    <citation type="journal article" date="2021" name="PeerJ">
        <title>Extensive microbial diversity within the chicken gut microbiome revealed by metagenomics and culture.</title>
        <authorList>
            <person name="Gilroy R."/>
            <person name="Ravi A."/>
            <person name="Getino M."/>
            <person name="Pursley I."/>
            <person name="Horton D.L."/>
            <person name="Alikhan N.F."/>
            <person name="Baker D."/>
            <person name="Gharbi K."/>
            <person name="Hall N."/>
            <person name="Watson M."/>
            <person name="Adriaenssens E.M."/>
            <person name="Foster-Nyarko E."/>
            <person name="Jarju S."/>
            <person name="Secka A."/>
            <person name="Antonio M."/>
            <person name="Oren A."/>
            <person name="Chaudhuri R.R."/>
            <person name="La Ragione R."/>
            <person name="Hildebrand F."/>
            <person name="Pallen M.J."/>
        </authorList>
    </citation>
    <scope>NUCLEOTIDE SEQUENCE</scope>
    <source>
        <strain evidence="3">CHK180-15479</strain>
    </source>
</reference>
<dbReference type="Pfam" id="PF04607">
    <property type="entry name" value="RelA_SpoT"/>
    <property type="match status" value="1"/>
</dbReference>
<evidence type="ECO:0000313" key="3">
    <source>
        <dbReference type="EMBL" id="HJC05698.1"/>
    </source>
</evidence>
<dbReference type="Gene3D" id="3.30.460.10">
    <property type="entry name" value="Beta Polymerase, domain 2"/>
    <property type="match status" value="1"/>
</dbReference>
<dbReference type="InterPro" id="IPR052366">
    <property type="entry name" value="GTP_Pyrophosphokinase"/>
</dbReference>
<dbReference type="CDD" id="cd05399">
    <property type="entry name" value="NT_Rel-Spo_like"/>
    <property type="match status" value="1"/>
</dbReference>
<evidence type="ECO:0000259" key="2">
    <source>
        <dbReference type="SMART" id="SM00954"/>
    </source>
</evidence>
<name>A0A9D2N099_9FIRM</name>
<dbReference type="InterPro" id="IPR007685">
    <property type="entry name" value="RelA_SpoT"/>
</dbReference>
<dbReference type="AlphaFoldDB" id="A0A9D2N099"/>
<organism evidence="3 4">
    <name type="scientific">Candidatus Enterocloster excrementipullorum</name>
    <dbReference type="NCBI Taxonomy" id="2838559"/>
    <lineage>
        <taxon>Bacteria</taxon>
        <taxon>Bacillati</taxon>
        <taxon>Bacillota</taxon>
        <taxon>Clostridia</taxon>
        <taxon>Lachnospirales</taxon>
        <taxon>Lachnospiraceae</taxon>
        <taxon>Enterocloster</taxon>
    </lineage>
</organism>
<sequence length="237" mass="27396">MDINMGPNSELQQSIVNVPDIVPVPDIWIHQAKEFQRVMMMYTCAIREVRTKLEVLNDELSVKNQRNPIEMIKSRVKKPLSIVEKLRRRGLEVSLESMIKNLDDVAGVRIICSFLDDIYEVAEMLVRQDDVNVIAVKDYIKKPKANGYRSYHMIIEVPVFFSDSKKAMRVEVQIRTIAMDFWASLDHQLKYKKAVIDDDGVISQELKECADVIASTDEKMLRIRKRIEAQGVKVSRD</sequence>
<dbReference type="EMBL" id="DWWT01000026">
    <property type="protein sequence ID" value="HJC05698.1"/>
    <property type="molecule type" value="Genomic_DNA"/>
</dbReference>